<keyword evidence="1" id="KW-0472">Membrane</keyword>
<keyword evidence="3" id="KW-1185">Reference proteome</keyword>
<comment type="caution">
    <text evidence="2">The sequence shown here is derived from an EMBL/GenBank/DDBJ whole genome shotgun (WGS) entry which is preliminary data.</text>
</comment>
<feature type="transmembrane region" description="Helical" evidence="1">
    <location>
        <begin position="6"/>
        <end position="25"/>
    </location>
</feature>
<gene>
    <name evidence="2" type="ORF">WICPIJ_004251</name>
</gene>
<reference evidence="2" key="2">
    <citation type="submission" date="2021-01" db="EMBL/GenBank/DDBJ databases">
        <authorList>
            <person name="Schikora-Tamarit M.A."/>
        </authorList>
    </citation>
    <scope>NUCLEOTIDE SEQUENCE</scope>
    <source>
        <strain evidence="2">CBS2887</strain>
    </source>
</reference>
<dbReference type="Proteomes" id="UP000774326">
    <property type="component" value="Unassembled WGS sequence"/>
</dbReference>
<reference evidence="2" key="1">
    <citation type="journal article" date="2021" name="Open Biol.">
        <title>Shared evolutionary footprints suggest mitochondrial oxidative damage underlies multiple complex I losses in fungi.</title>
        <authorList>
            <person name="Schikora-Tamarit M.A."/>
            <person name="Marcet-Houben M."/>
            <person name="Nosek J."/>
            <person name="Gabaldon T."/>
        </authorList>
    </citation>
    <scope>NUCLEOTIDE SEQUENCE</scope>
    <source>
        <strain evidence="2">CBS2887</strain>
    </source>
</reference>
<evidence type="ECO:0000256" key="1">
    <source>
        <dbReference type="SAM" id="Phobius"/>
    </source>
</evidence>
<dbReference type="AlphaFoldDB" id="A0A9P8Q6A9"/>
<organism evidence="2 3">
    <name type="scientific">Wickerhamomyces pijperi</name>
    <name type="common">Yeast</name>
    <name type="synonym">Pichia pijperi</name>
    <dbReference type="NCBI Taxonomy" id="599730"/>
    <lineage>
        <taxon>Eukaryota</taxon>
        <taxon>Fungi</taxon>
        <taxon>Dikarya</taxon>
        <taxon>Ascomycota</taxon>
        <taxon>Saccharomycotina</taxon>
        <taxon>Saccharomycetes</taxon>
        <taxon>Phaffomycetales</taxon>
        <taxon>Wickerhamomycetaceae</taxon>
        <taxon>Wickerhamomyces</taxon>
    </lineage>
</organism>
<name>A0A9P8Q6A9_WICPI</name>
<sequence length="110" mass="12165">MQPLALSIASMMSAMGIFLSTVLNMSEISMKIFSTLEQFTYSSRRATSTGSFDTVRGNCTFTNDSLGTLQTAPFRMILETSTLTIPSHNRLLKLLILMSESNWEKLTGSL</sequence>
<proteinExistence type="predicted"/>
<keyword evidence="1" id="KW-0812">Transmembrane</keyword>
<protein>
    <submittedName>
        <fullName evidence="2">Uncharacterized protein</fullName>
    </submittedName>
</protein>
<evidence type="ECO:0000313" key="2">
    <source>
        <dbReference type="EMBL" id="KAH3684787.1"/>
    </source>
</evidence>
<evidence type="ECO:0000313" key="3">
    <source>
        <dbReference type="Proteomes" id="UP000774326"/>
    </source>
</evidence>
<accession>A0A9P8Q6A9</accession>
<dbReference type="EMBL" id="JAEUBG010002324">
    <property type="protein sequence ID" value="KAH3684787.1"/>
    <property type="molecule type" value="Genomic_DNA"/>
</dbReference>
<keyword evidence="1" id="KW-1133">Transmembrane helix</keyword>